<feature type="region of interest" description="Disordered" evidence="1">
    <location>
        <begin position="18"/>
        <end position="53"/>
    </location>
</feature>
<gene>
    <name evidence="2" type="ORF">OVA965_LOCUS32652</name>
    <name evidence="3" type="ORF">TMI583_LOCUS33516</name>
</gene>
<evidence type="ECO:0000256" key="1">
    <source>
        <dbReference type="SAM" id="MobiDB-lite"/>
    </source>
</evidence>
<evidence type="ECO:0000313" key="4">
    <source>
        <dbReference type="Proteomes" id="UP000677228"/>
    </source>
</evidence>
<protein>
    <submittedName>
        <fullName evidence="2">Uncharacterized protein</fullName>
    </submittedName>
</protein>
<dbReference type="AlphaFoldDB" id="A0A8S2F9L6"/>
<dbReference type="Proteomes" id="UP000677228">
    <property type="component" value="Unassembled WGS sequence"/>
</dbReference>
<feature type="compositionally biased region" description="Basic and acidic residues" evidence="1">
    <location>
        <begin position="41"/>
        <end position="50"/>
    </location>
</feature>
<dbReference type="EMBL" id="CAJOBA010047361">
    <property type="protein sequence ID" value="CAF4200226.1"/>
    <property type="molecule type" value="Genomic_DNA"/>
</dbReference>
<evidence type="ECO:0000313" key="3">
    <source>
        <dbReference type="EMBL" id="CAF4200226.1"/>
    </source>
</evidence>
<reference evidence="2" key="1">
    <citation type="submission" date="2021-02" db="EMBL/GenBank/DDBJ databases">
        <authorList>
            <person name="Nowell W R."/>
        </authorList>
    </citation>
    <scope>NUCLEOTIDE SEQUENCE</scope>
</reference>
<name>A0A8S2F9L6_9BILA</name>
<evidence type="ECO:0000313" key="2">
    <source>
        <dbReference type="EMBL" id="CAF1392661.1"/>
    </source>
</evidence>
<dbReference type="EMBL" id="CAJNOK010025651">
    <property type="protein sequence ID" value="CAF1392661.1"/>
    <property type="molecule type" value="Genomic_DNA"/>
</dbReference>
<proteinExistence type="predicted"/>
<comment type="caution">
    <text evidence="2">The sequence shown here is derived from an EMBL/GenBank/DDBJ whole genome shotgun (WGS) entry which is preliminary data.</text>
</comment>
<organism evidence="2 4">
    <name type="scientific">Didymodactylos carnosus</name>
    <dbReference type="NCBI Taxonomy" id="1234261"/>
    <lineage>
        <taxon>Eukaryota</taxon>
        <taxon>Metazoa</taxon>
        <taxon>Spiralia</taxon>
        <taxon>Gnathifera</taxon>
        <taxon>Rotifera</taxon>
        <taxon>Eurotatoria</taxon>
        <taxon>Bdelloidea</taxon>
        <taxon>Philodinida</taxon>
        <taxon>Philodinidae</taxon>
        <taxon>Didymodactylos</taxon>
    </lineage>
</organism>
<feature type="compositionally biased region" description="Polar residues" evidence="1">
    <location>
        <begin position="22"/>
        <end position="36"/>
    </location>
</feature>
<dbReference type="Proteomes" id="UP000682733">
    <property type="component" value="Unassembled WGS sequence"/>
</dbReference>
<accession>A0A8S2F9L6</accession>
<sequence length="190" mass="22295">MHWFSVDIQLIYKDKPKKRDGINSTQEKTAGEQINSRKIRQKSENNKKSNEQQIKNEFNQIVNNNNNEKTNRIFNNLTNSINLLKDQRNELLNEREIKIKTHQLSDSLLKNAYTIAQQALVLQAPTTTSKTENNILKTSDIDNHQQKKSFIRSKLSADTHEKENIQFNTHNSIVEQLIKDYKSKKKYINK</sequence>